<proteinExistence type="predicted"/>
<keyword evidence="2" id="KW-1185">Reference proteome</keyword>
<dbReference type="EMBL" id="BAABJM010000004">
    <property type="protein sequence ID" value="GAA5061264.1"/>
    <property type="molecule type" value="Genomic_DNA"/>
</dbReference>
<reference evidence="2" key="1">
    <citation type="journal article" date="2019" name="Int. J. Syst. Evol. Microbiol.">
        <title>The Global Catalogue of Microorganisms (GCM) 10K type strain sequencing project: providing services to taxonomists for standard genome sequencing and annotation.</title>
        <authorList>
            <consortium name="The Broad Institute Genomics Platform"/>
            <consortium name="The Broad Institute Genome Sequencing Center for Infectious Disease"/>
            <person name="Wu L."/>
            <person name="Ma J."/>
        </authorList>
    </citation>
    <scope>NUCLEOTIDE SEQUENCE [LARGE SCALE GENOMIC DNA]</scope>
    <source>
        <strain evidence="2">JCM 18298</strain>
    </source>
</reference>
<sequence length="207" mass="23546">MSHDLSILQAARLKGRPSEADLTAAACLTEAETAEALAVVRSLIAAGELDRAGARLQLNAAGRARLDSLLTVERTTVDRRLLRKQYRDFGEINTAFKQLVTDWQLIDGTQPNDHHDPEYDAHIVRQLAELHRRFAPLLEQFVRLVPRLAAYQRRFVRALDHVESGDHAWLARPLIDSYHTVWFELHEELIGLAGLSRMREARTERAQ</sequence>
<name>A0ABP9KQ41_9NOCA</name>
<evidence type="ECO:0000313" key="2">
    <source>
        <dbReference type="Proteomes" id="UP001500603"/>
    </source>
</evidence>
<dbReference type="RefSeq" id="WP_345497458.1">
    <property type="nucleotide sequence ID" value="NZ_BAABJM010000004.1"/>
</dbReference>
<evidence type="ECO:0008006" key="3">
    <source>
        <dbReference type="Google" id="ProtNLM"/>
    </source>
</evidence>
<accession>A0ABP9KQ41</accession>
<evidence type="ECO:0000313" key="1">
    <source>
        <dbReference type="EMBL" id="GAA5061264.1"/>
    </source>
</evidence>
<organism evidence="1 2">
    <name type="scientific">Nocardia callitridis</name>
    <dbReference type="NCBI Taxonomy" id="648753"/>
    <lineage>
        <taxon>Bacteria</taxon>
        <taxon>Bacillati</taxon>
        <taxon>Actinomycetota</taxon>
        <taxon>Actinomycetes</taxon>
        <taxon>Mycobacteriales</taxon>
        <taxon>Nocardiaceae</taxon>
        <taxon>Nocardia</taxon>
    </lineage>
</organism>
<comment type="caution">
    <text evidence="1">The sequence shown here is derived from an EMBL/GenBank/DDBJ whole genome shotgun (WGS) entry which is preliminary data.</text>
</comment>
<dbReference type="Proteomes" id="UP001500603">
    <property type="component" value="Unassembled WGS sequence"/>
</dbReference>
<gene>
    <name evidence="1" type="ORF">GCM10023318_43630</name>
</gene>
<protein>
    <recommendedName>
        <fullName evidence="3">MarR family transcriptional regulator</fullName>
    </recommendedName>
</protein>